<feature type="active site" evidence="10">
    <location>
        <position position="75"/>
    </location>
</feature>
<feature type="site" description="Could be important to modulate the pK values of the two catalytic cysteine residues" evidence="9">
    <location>
        <position position="215"/>
    </location>
</feature>
<feature type="active site" description="Proton donor" evidence="9">
    <location>
        <position position="75"/>
    </location>
</feature>
<comment type="similarity">
    <text evidence="2 9">Belongs to the diaminopimelate epimerase family.</text>
</comment>
<name>A0A1S8CYL1_9GAMM</name>
<comment type="caution">
    <text evidence="11">The sequence shown here is derived from an EMBL/GenBank/DDBJ whole genome shotgun (WGS) entry which is preliminary data.</text>
</comment>
<evidence type="ECO:0000256" key="8">
    <source>
        <dbReference type="ARBA" id="ARBA00051712"/>
    </source>
</evidence>
<evidence type="ECO:0000256" key="3">
    <source>
        <dbReference type="ARBA" id="ARBA00013080"/>
    </source>
</evidence>
<dbReference type="InterPro" id="IPR018510">
    <property type="entry name" value="DAP_epimerase_AS"/>
</dbReference>
<dbReference type="SUPFAM" id="SSF54506">
    <property type="entry name" value="Diaminopimelate epimerase-like"/>
    <property type="match status" value="1"/>
</dbReference>
<evidence type="ECO:0000256" key="10">
    <source>
        <dbReference type="PROSITE-ProRule" id="PRU10125"/>
    </source>
</evidence>
<protein>
    <recommendedName>
        <fullName evidence="3 9">Diaminopimelate epimerase</fullName>
        <shortName evidence="9">DAP epimerase</shortName>
        <ecNumber evidence="3 9">5.1.1.7</ecNumber>
    </recommendedName>
    <alternativeName>
        <fullName evidence="9">PLP-independent amino acid racemase</fullName>
    </alternativeName>
</protein>
<gene>
    <name evidence="9" type="primary">dapF</name>
    <name evidence="11" type="ORF">BKE30_02360</name>
</gene>
<comment type="function">
    <text evidence="9">Catalyzes the stereoinversion of LL-2,6-diaminopimelate (L,L-DAP) to meso-diaminopimelate (meso-DAP), a precursor of L-lysine and an essential component of the bacterial peptidoglycan.</text>
</comment>
<dbReference type="GO" id="GO:0005829">
    <property type="term" value="C:cytosol"/>
    <property type="evidence" value="ECO:0007669"/>
    <property type="project" value="TreeGrafter"/>
</dbReference>
<comment type="subunit">
    <text evidence="9">Homodimer.</text>
</comment>
<dbReference type="FunFam" id="3.10.310.10:FF:000001">
    <property type="entry name" value="Diaminopimelate epimerase"/>
    <property type="match status" value="1"/>
</dbReference>
<dbReference type="PANTHER" id="PTHR31689">
    <property type="entry name" value="DIAMINOPIMELATE EPIMERASE, CHLOROPLASTIC"/>
    <property type="match status" value="1"/>
</dbReference>
<evidence type="ECO:0000256" key="7">
    <source>
        <dbReference type="ARBA" id="ARBA00023235"/>
    </source>
</evidence>
<evidence type="ECO:0000256" key="2">
    <source>
        <dbReference type="ARBA" id="ARBA00010219"/>
    </source>
</evidence>
<dbReference type="AlphaFoldDB" id="A0A1S8CYL1"/>
<dbReference type="UniPathway" id="UPA00034">
    <property type="reaction ID" value="UER00025"/>
</dbReference>
<evidence type="ECO:0000256" key="5">
    <source>
        <dbReference type="ARBA" id="ARBA00022605"/>
    </source>
</evidence>
<evidence type="ECO:0000256" key="9">
    <source>
        <dbReference type="HAMAP-Rule" id="MF_00197"/>
    </source>
</evidence>
<evidence type="ECO:0000256" key="6">
    <source>
        <dbReference type="ARBA" id="ARBA00023154"/>
    </source>
</evidence>
<comment type="subcellular location">
    <subcellularLocation>
        <location evidence="9">Cytoplasm</location>
    </subcellularLocation>
</comment>
<organism evidence="11 12">
    <name type="scientific">Alkanindiges hydrocarboniclasticus</name>
    <dbReference type="NCBI Taxonomy" id="1907941"/>
    <lineage>
        <taxon>Bacteria</taxon>
        <taxon>Pseudomonadati</taxon>
        <taxon>Pseudomonadota</taxon>
        <taxon>Gammaproteobacteria</taxon>
        <taxon>Moraxellales</taxon>
        <taxon>Moraxellaceae</taxon>
        <taxon>Alkanindiges</taxon>
    </lineage>
</organism>
<dbReference type="NCBIfam" id="TIGR00652">
    <property type="entry name" value="DapF"/>
    <property type="match status" value="1"/>
</dbReference>
<feature type="binding site" evidence="9">
    <location>
        <position position="197"/>
    </location>
    <ligand>
        <name>substrate</name>
    </ligand>
</feature>
<feature type="active site" description="Proton acceptor" evidence="9">
    <location>
        <position position="224"/>
    </location>
</feature>
<keyword evidence="6 9" id="KW-0457">Lysine biosynthesis</keyword>
<dbReference type="EMBL" id="MLCN01000006">
    <property type="protein sequence ID" value="ONG41944.1"/>
    <property type="molecule type" value="Genomic_DNA"/>
</dbReference>
<evidence type="ECO:0000256" key="4">
    <source>
        <dbReference type="ARBA" id="ARBA00022490"/>
    </source>
</evidence>
<feature type="binding site" evidence="9">
    <location>
        <begin position="76"/>
        <end position="77"/>
    </location>
    <ligand>
        <name>substrate</name>
    </ligand>
</feature>
<dbReference type="InterPro" id="IPR001653">
    <property type="entry name" value="DAP_epimerase_DapF"/>
</dbReference>
<sequence>MRIQFSKMHGLGNDFMVIDLVTQRMPLHPELIRRLAHRNFGIGFDQLLIVEAPERPDVDFKYRIFNADGSEVEQCGNGVRCFARFVHERHLTKKAKIRVETNSGVVEPEINSNAWVRVNMGEPRFLPDDIPFKAEMLPNKPLPDTYPVEVLGQTVALDVVNMGNPHAVLLVDDVLKAPVEKLGPALESHERFPQRVNVGFMQIVNRGEVRLRVFERGVGETLACGTGACAAAVSGIRRGLLDPEVRVYLAGGPLLIQWQPNEVVWMTGPTATTFEGTFNPYDFYVPEQHEEQ</sequence>
<accession>A0A1S8CYL1</accession>
<proteinExistence type="inferred from homology"/>
<evidence type="ECO:0000313" key="11">
    <source>
        <dbReference type="EMBL" id="ONG41944.1"/>
    </source>
</evidence>
<dbReference type="OrthoDB" id="9805408at2"/>
<feature type="binding site" evidence="9">
    <location>
        <begin position="225"/>
        <end position="226"/>
    </location>
    <ligand>
        <name>substrate</name>
    </ligand>
</feature>
<dbReference type="RefSeq" id="WP_076877064.1">
    <property type="nucleotide sequence ID" value="NZ_MLCN01000006.1"/>
</dbReference>
<dbReference type="Gene3D" id="3.10.310.10">
    <property type="entry name" value="Diaminopimelate Epimerase, Chain A, domain 1"/>
    <property type="match status" value="2"/>
</dbReference>
<evidence type="ECO:0000256" key="1">
    <source>
        <dbReference type="ARBA" id="ARBA00005196"/>
    </source>
</evidence>
<keyword evidence="5 9" id="KW-0028">Amino-acid biosynthesis</keyword>
<dbReference type="PANTHER" id="PTHR31689:SF0">
    <property type="entry name" value="DIAMINOPIMELATE EPIMERASE"/>
    <property type="match status" value="1"/>
</dbReference>
<feature type="binding site" evidence="9">
    <location>
        <position position="13"/>
    </location>
    <ligand>
        <name>substrate</name>
    </ligand>
</feature>
<keyword evidence="12" id="KW-1185">Reference proteome</keyword>
<feature type="site" description="Could be important to modulate the pK values of the two catalytic cysteine residues" evidence="9">
    <location>
        <position position="166"/>
    </location>
</feature>
<keyword evidence="7 9" id="KW-0413">Isomerase</keyword>
<feature type="binding site" evidence="9">
    <location>
        <position position="46"/>
    </location>
    <ligand>
        <name>substrate</name>
    </ligand>
</feature>
<dbReference type="Pfam" id="PF01678">
    <property type="entry name" value="DAP_epimerase"/>
    <property type="match status" value="2"/>
</dbReference>
<feature type="site" description="Important for dimerization" evidence="9">
    <location>
        <position position="274"/>
    </location>
</feature>
<feature type="binding site" evidence="9">
    <location>
        <position position="164"/>
    </location>
    <ligand>
        <name>substrate</name>
    </ligand>
</feature>
<dbReference type="Proteomes" id="UP000192132">
    <property type="component" value="Unassembled WGS sequence"/>
</dbReference>
<dbReference type="PROSITE" id="PS01326">
    <property type="entry name" value="DAP_EPIMERASE"/>
    <property type="match status" value="1"/>
</dbReference>
<keyword evidence="4 9" id="KW-0963">Cytoplasm</keyword>
<feature type="binding site" evidence="9">
    <location>
        <begin position="215"/>
        <end position="216"/>
    </location>
    <ligand>
        <name>substrate</name>
    </ligand>
</feature>
<dbReference type="HAMAP" id="MF_00197">
    <property type="entry name" value="DAP_epimerase"/>
    <property type="match status" value="1"/>
</dbReference>
<dbReference type="GO" id="GO:0008837">
    <property type="term" value="F:diaminopimelate epimerase activity"/>
    <property type="evidence" value="ECO:0007669"/>
    <property type="project" value="UniProtKB-UniRule"/>
</dbReference>
<dbReference type="STRING" id="1907941.BKE30_02360"/>
<dbReference type="GO" id="GO:0009089">
    <property type="term" value="P:lysine biosynthetic process via diaminopimelate"/>
    <property type="evidence" value="ECO:0007669"/>
    <property type="project" value="UniProtKB-UniRule"/>
</dbReference>
<dbReference type="EC" id="5.1.1.7" evidence="3 9"/>
<reference evidence="11 12" key="1">
    <citation type="submission" date="2016-10" db="EMBL/GenBank/DDBJ databases">
        <title>Draft Genome sequence of Alkanindiges sp. strain H1.</title>
        <authorList>
            <person name="Subhash Y."/>
            <person name="Lee S."/>
        </authorList>
    </citation>
    <scope>NUCLEOTIDE SEQUENCE [LARGE SCALE GENOMIC DNA]</scope>
    <source>
        <strain evidence="11 12">H1</strain>
    </source>
</reference>
<feature type="binding site" evidence="9">
    <location>
        <position position="66"/>
    </location>
    <ligand>
        <name>substrate</name>
    </ligand>
</feature>
<comment type="pathway">
    <text evidence="1 9">Amino-acid biosynthesis; L-lysine biosynthesis via DAP pathway; DL-2,6-diaminopimelate from LL-2,6-diaminopimelate: step 1/1.</text>
</comment>
<evidence type="ECO:0000313" key="12">
    <source>
        <dbReference type="Proteomes" id="UP000192132"/>
    </source>
</evidence>
<comment type="catalytic activity">
    <reaction evidence="8 9">
        <text>(2S,6S)-2,6-diaminopimelate = meso-2,6-diaminopimelate</text>
        <dbReference type="Rhea" id="RHEA:15393"/>
        <dbReference type="ChEBI" id="CHEBI:57609"/>
        <dbReference type="ChEBI" id="CHEBI:57791"/>
        <dbReference type="EC" id="5.1.1.7"/>
    </reaction>
</comment>